<name>A0ACB8EBU9_9SAUR</name>
<sequence>MLQTGQEQVAAGIGSPSFPPSRGIGPYAAGDSEEWTELRGTEEDQVEEIMAGLRVLTLLWILDSVLPHDGSKNLDSTNTTLPDFSSLNQTSGGELLTASLSQTGGKLNSSPTVNVYGTLVTSTTRLPVTSTEDFFVSPTPTEDKSALSMAAVGKQLGHWEEVS</sequence>
<protein>
    <submittedName>
        <fullName evidence="1">Uncharacterized protein</fullName>
    </submittedName>
</protein>
<organism evidence="1 2">
    <name type="scientific">Sphaerodactylus townsendi</name>
    <dbReference type="NCBI Taxonomy" id="933632"/>
    <lineage>
        <taxon>Eukaryota</taxon>
        <taxon>Metazoa</taxon>
        <taxon>Chordata</taxon>
        <taxon>Craniata</taxon>
        <taxon>Vertebrata</taxon>
        <taxon>Euteleostomi</taxon>
        <taxon>Lepidosauria</taxon>
        <taxon>Squamata</taxon>
        <taxon>Bifurcata</taxon>
        <taxon>Gekkota</taxon>
        <taxon>Sphaerodactylidae</taxon>
        <taxon>Sphaerodactylus</taxon>
    </lineage>
</organism>
<proteinExistence type="predicted"/>
<accession>A0ACB8EBU9</accession>
<evidence type="ECO:0000313" key="1">
    <source>
        <dbReference type="EMBL" id="KAH7989836.1"/>
    </source>
</evidence>
<reference evidence="1" key="1">
    <citation type="submission" date="2021-08" db="EMBL/GenBank/DDBJ databases">
        <title>The first chromosome-level gecko genome reveals the dynamic sex chromosomes of Neotropical dwarf geckos (Sphaerodactylidae: Sphaerodactylus).</title>
        <authorList>
            <person name="Pinto B.J."/>
            <person name="Keating S.E."/>
            <person name="Gamble T."/>
        </authorList>
    </citation>
    <scope>NUCLEOTIDE SEQUENCE</scope>
    <source>
        <strain evidence="1">TG3544</strain>
    </source>
</reference>
<keyword evidence="2" id="KW-1185">Reference proteome</keyword>
<comment type="caution">
    <text evidence="1">The sequence shown here is derived from an EMBL/GenBank/DDBJ whole genome shotgun (WGS) entry which is preliminary data.</text>
</comment>
<dbReference type="Proteomes" id="UP000827872">
    <property type="component" value="Linkage Group LG14"/>
</dbReference>
<gene>
    <name evidence="1" type="ORF">K3G42_015051</name>
</gene>
<dbReference type="EMBL" id="CM037627">
    <property type="protein sequence ID" value="KAH7989836.1"/>
    <property type="molecule type" value="Genomic_DNA"/>
</dbReference>
<evidence type="ECO:0000313" key="2">
    <source>
        <dbReference type="Proteomes" id="UP000827872"/>
    </source>
</evidence>